<dbReference type="CDD" id="cd03244">
    <property type="entry name" value="ABCC_MRP_domain2"/>
    <property type="match status" value="1"/>
</dbReference>
<keyword evidence="6" id="KW-0067">ATP-binding</keyword>
<evidence type="ECO:0000259" key="11">
    <source>
        <dbReference type="PROSITE" id="PS50929"/>
    </source>
</evidence>
<dbReference type="SUPFAM" id="SSF90123">
    <property type="entry name" value="ABC transporter transmembrane region"/>
    <property type="match status" value="2"/>
</dbReference>
<dbReference type="KEGG" id="dha:DEHA2G24728g"/>
<protein>
    <submittedName>
        <fullName evidence="12">DEHA2G24728p</fullName>
    </submittedName>
</protein>
<feature type="domain" description="ABC transporter" evidence="10">
    <location>
        <begin position="1103"/>
        <end position="1349"/>
    </location>
</feature>
<dbReference type="InParanoid" id="B5RV03"/>
<feature type="transmembrane region" description="Helical" evidence="9">
    <location>
        <begin position="781"/>
        <end position="804"/>
    </location>
</feature>
<dbReference type="VEuPathDB" id="FungiDB:DEHA2G24728g"/>
<dbReference type="GeneID" id="8999313"/>
<dbReference type="InterPro" id="IPR027417">
    <property type="entry name" value="P-loop_NTPase"/>
</dbReference>
<dbReference type="PANTHER" id="PTHR24223:SF456">
    <property type="entry name" value="MULTIDRUG RESISTANCE-ASSOCIATED PROTEIN LETHAL(2)03659"/>
    <property type="match status" value="1"/>
</dbReference>
<feature type="transmembrane region" description="Helical" evidence="9">
    <location>
        <begin position="258"/>
        <end position="281"/>
    </location>
</feature>
<keyword evidence="7 9" id="KW-1133">Transmembrane helix</keyword>
<feature type="transmembrane region" description="Helical" evidence="9">
    <location>
        <begin position="142"/>
        <end position="162"/>
    </location>
</feature>
<feature type="domain" description="ABC transporter" evidence="10">
    <location>
        <begin position="500"/>
        <end position="719"/>
    </location>
</feature>
<dbReference type="GO" id="GO:0016887">
    <property type="term" value="F:ATP hydrolysis activity"/>
    <property type="evidence" value="ECO:0007669"/>
    <property type="project" value="InterPro"/>
</dbReference>
<evidence type="ECO:0000256" key="2">
    <source>
        <dbReference type="ARBA" id="ARBA00009726"/>
    </source>
</evidence>
<evidence type="ECO:0000256" key="8">
    <source>
        <dbReference type="ARBA" id="ARBA00023136"/>
    </source>
</evidence>
<feature type="transmembrane region" description="Helical" evidence="9">
    <location>
        <begin position="824"/>
        <end position="850"/>
    </location>
</feature>
<feature type="transmembrane region" description="Helical" evidence="9">
    <location>
        <begin position="412"/>
        <end position="431"/>
    </location>
</feature>
<feature type="domain" description="ABC transmembrane type-1" evidence="11">
    <location>
        <begin position="795"/>
        <end position="1065"/>
    </location>
</feature>
<keyword evidence="3" id="KW-0813">Transport</keyword>
<evidence type="ECO:0000313" key="12">
    <source>
        <dbReference type="EMBL" id="CAR66047.1"/>
    </source>
</evidence>
<dbReference type="Pfam" id="PF00664">
    <property type="entry name" value="ABC_membrane"/>
    <property type="match status" value="2"/>
</dbReference>
<dbReference type="Gene3D" id="1.20.1560.10">
    <property type="entry name" value="ABC transporter type 1, transmembrane domain"/>
    <property type="match status" value="2"/>
</dbReference>
<gene>
    <name evidence="12" type="ordered locus">DEHA2G24728g</name>
</gene>
<keyword evidence="8 9" id="KW-0472">Membrane</keyword>
<dbReference type="PROSITE" id="PS50929">
    <property type="entry name" value="ABC_TM1F"/>
    <property type="match status" value="2"/>
</dbReference>
<feature type="domain" description="ABC transmembrane type-1" evidence="11">
    <location>
        <begin position="143"/>
        <end position="428"/>
    </location>
</feature>
<keyword evidence="5" id="KW-0547">Nucleotide-binding</keyword>
<dbReference type="STRING" id="284592.B5RV03"/>
<evidence type="ECO:0000256" key="5">
    <source>
        <dbReference type="ARBA" id="ARBA00022741"/>
    </source>
</evidence>
<dbReference type="CDD" id="cd18606">
    <property type="entry name" value="ABC_6TM_YOR1_D2_like"/>
    <property type="match status" value="1"/>
</dbReference>
<organism evidence="12 13">
    <name type="scientific">Debaryomyces hansenii (strain ATCC 36239 / CBS 767 / BCRC 21394 / JCM 1990 / NBRC 0083 / IGC 2968)</name>
    <name type="common">Yeast</name>
    <name type="synonym">Torulaspora hansenii</name>
    <dbReference type="NCBI Taxonomy" id="284592"/>
    <lineage>
        <taxon>Eukaryota</taxon>
        <taxon>Fungi</taxon>
        <taxon>Dikarya</taxon>
        <taxon>Ascomycota</taxon>
        <taxon>Saccharomycotina</taxon>
        <taxon>Pichiomycetes</taxon>
        <taxon>Debaryomycetaceae</taxon>
        <taxon>Debaryomyces</taxon>
    </lineage>
</organism>
<dbReference type="CDD" id="cd03250">
    <property type="entry name" value="ABCC_MRP_domain1"/>
    <property type="match status" value="1"/>
</dbReference>
<dbReference type="FunFam" id="1.20.1560.10:FF:000010">
    <property type="entry name" value="Multidrug resistance-associated ABC transporter"/>
    <property type="match status" value="1"/>
</dbReference>
<dbReference type="InterPro" id="IPR017871">
    <property type="entry name" value="ABC_transporter-like_CS"/>
</dbReference>
<reference evidence="12 13" key="1">
    <citation type="journal article" date="2004" name="Nature">
        <title>Genome evolution in yeasts.</title>
        <authorList>
            <consortium name="Genolevures"/>
            <person name="Dujon B."/>
            <person name="Sherman D."/>
            <person name="Fischer G."/>
            <person name="Durrens P."/>
            <person name="Casaregola S."/>
            <person name="Lafontaine I."/>
            <person name="de Montigny J."/>
            <person name="Marck C."/>
            <person name="Neuveglise C."/>
            <person name="Talla E."/>
            <person name="Goffard N."/>
            <person name="Frangeul L."/>
            <person name="Aigle M."/>
            <person name="Anthouard V."/>
            <person name="Babour A."/>
            <person name="Barbe V."/>
            <person name="Barnay S."/>
            <person name="Blanchin S."/>
            <person name="Beckerich J.M."/>
            <person name="Beyne E."/>
            <person name="Bleykasten C."/>
            <person name="Boisrame A."/>
            <person name="Boyer J."/>
            <person name="Cattolico L."/>
            <person name="Confanioleri F."/>
            <person name="de Daruvar A."/>
            <person name="Despons L."/>
            <person name="Fabre E."/>
            <person name="Fairhead C."/>
            <person name="Ferry-Dumazet H."/>
            <person name="Groppi A."/>
            <person name="Hantraye F."/>
            <person name="Hennequin C."/>
            <person name="Jauniaux N."/>
            <person name="Joyet P."/>
            <person name="Kachouri R."/>
            <person name="Kerrest A."/>
            <person name="Koszul R."/>
            <person name="Lemaire M."/>
            <person name="Lesur I."/>
            <person name="Ma L."/>
            <person name="Muller H."/>
            <person name="Nicaud J.M."/>
            <person name="Nikolski M."/>
            <person name="Oztas S."/>
            <person name="Ozier-Kalogeropoulos O."/>
            <person name="Pellenz S."/>
            <person name="Potier S."/>
            <person name="Richard G.F."/>
            <person name="Straub M.L."/>
            <person name="Suleau A."/>
            <person name="Swennene D."/>
            <person name="Tekaia F."/>
            <person name="Wesolowski-Louvel M."/>
            <person name="Westhof E."/>
            <person name="Wirth B."/>
            <person name="Zeniou-Meyer M."/>
            <person name="Zivanovic I."/>
            <person name="Bolotin-Fukuhara M."/>
            <person name="Thierry A."/>
            <person name="Bouchier C."/>
            <person name="Caudron B."/>
            <person name="Scarpelli C."/>
            <person name="Gaillardin C."/>
            <person name="Weissenbach J."/>
            <person name="Wincker P."/>
            <person name="Souciet J.L."/>
        </authorList>
    </citation>
    <scope>NUCLEOTIDE SEQUENCE [LARGE SCALE GENOMIC DNA]</scope>
    <source>
        <strain evidence="13">ATCC 36239 / CBS 767 / BCRC 21394 / JCM 1990 / NBRC 0083 / IGC 2968</strain>
    </source>
</reference>
<evidence type="ECO:0000256" key="4">
    <source>
        <dbReference type="ARBA" id="ARBA00022692"/>
    </source>
</evidence>
<dbReference type="PANTHER" id="PTHR24223">
    <property type="entry name" value="ATP-BINDING CASSETTE SUB-FAMILY C"/>
    <property type="match status" value="1"/>
</dbReference>
<evidence type="ECO:0000256" key="1">
    <source>
        <dbReference type="ARBA" id="ARBA00004141"/>
    </source>
</evidence>
<dbReference type="Pfam" id="PF00005">
    <property type="entry name" value="ABC_tran"/>
    <property type="match status" value="2"/>
</dbReference>
<dbReference type="InterPro" id="IPR050173">
    <property type="entry name" value="ABC_transporter_C-like"/>
</dbReference>
<evidence type="ECO:0000313" key="13">
    <source>
        <dbReference type="Proteomes" id="UP000000599"/>
    </source>
</evidence>
<comment type="similarity">
    <text evidence="2">Belongs to the ABC transporter superfamily. ABCC family. Conjugate transporter (TC 3.A.1.208) subfamily.</text>
</comment>
<dbReference type="eggNOG" id="KOG0054">
    <property type="taxonomic scope" value="Eukaryota"/>
</dbReference>
<feature type="transmembrane region" description="Helical" evidence="9">
    <location>
        <begin position="1008"/>
        <end position="1032"/>
    </location>
</feature>
<evidence type="ECO:0000256" key="9">
    <source>
        <dbReference type="SAM" id="Phobius"/>
    </source>
</evidence>
<dbReference type="Proteomes" id="UP000000599">
    <property type="component" value="Chromosome G"/>
</dbReference>
<dbReference type="InterPro" id="IPR036640">
    <property type="entry name" value="ABC1_TM_sf"/>
</dbReference>
<feature type="transmembrane region" description="Helical" evidence="9">
    <location>
        <begin position="902"/>
        <end position="921"/>
    </location>
</feature>
<evidence type="ECO:0000256" key="7">
    <source>
        <dbReference type="ARBA" id="ARBA00022989"/>
    </source>
</evidence>
<dbReference type="CDD" id="cd18597">
    <property type="entry name" value="ABC_6TM_YOR1_D1_like"/>
    <property type="match status" value="1"/>
</dbReference>
<keyword evidence="13" id="KW-1185">Reference proteome</keyword>
<feature type="transmembrane region" description="Helical" evidence="9">
    <location>
        <begin position="287"/>
        <end position="304"/>
    </location>
</feature>
<evidence type="ECO:0000256" key="6">
    <source>
        <dbReference type="ARBA" id="ARBA00022840"/>
    </source>
</evidence>
<keyword evidence="4 9" id="KW-0812">Transmembrane</keyword>
<evidence type="ECO:0000259" key="10">
    <source>
        <dbReference type="PROSITE" id="PS50893"/>
    </source>
</evidence>
<sequence>MSKGDNTNDYKNVDENLYPEGIDIQNRMFSFLFSRKIPPLPSKDERKIYPEHNTNWISKVFFWWLNPIMSVGYKRTLQPEDLFVLSKDMTVKDMTEKFTLQYQASCETHSKIDRYNGDYQENPIPPNYLCAQTLLLVFWKPFLLSCIFMTLSGVGSTLNPLLSRKLINFVENKTNGVESSNGKGIGYALGTAGIVCVCGILQNHSIQKAMIVGAKCKAILTKAIIDKSFKLSLKSKHRCPSGKITSIMGTDLARIDLAIGYIPVLISFPVTVIIAIVILIINIGVSALVGVALLVVFVVLLTFCTSKLIRIRRYANIYTDKRIRYIQEVLNNLRMIKFYSWELPYFDRIAGIRKLEMKAIFKMQAITNIVTAMAMSFTTISSMVAFLVLYALRKNNRSAASIFSSLSLFNVLAQQVYVLPLVLSTCADAYVACSRVHDYLCCEERSRSEQICYLDESKKIEMNEINAAIVMESASFNWKSFDKNDQEIIHDNSDDYSSREEGDKINSEKRRFNGLKDINLTIYKREFIVITGLIGSGKTSFLNALSGFMNRNSGTAAINGTLLFCGQPWIQNATLRDNIIFGSEYHSDRYERVIDACSLSSDINILSAGDKTEIGERGITLSGGQKARVNLARAVYADRDIILMDDVLSAVDAKVGIDIMNKCILGLLKDKTRILATHQLSLIGSADRIIFLNGDGTYDIGTFKELQNMNKGFIELMTHNSFNEEEDGKDDEIKIFHEIKDDIKNESFRESDGKLIGKEERAVNKLGVQIYKNYLKFGSGVIGILGWCAIYLANTIFATFSQLFTNVWLSFWVDLKFDKSSNFYIGLYVMFSILSVIFLIIELLSLVYLINTASLKLSLMSTKNVLHTTMSFLDTTPIGRILNRFSRDTEILDNEIGNQLRITSYSLSIIIGVIILCIIYLPWFAISLPPLAIIFTFMISYYQASSREVKRLESVQRSFVYSIFGEILSGMDTLKIYEVEGAFNQRLSKSIDKMNEAYFISITNQRWLGIHLTLISSIFALIITVLCVQSVFNINASSVGLLLSYILQITTQLVQLMRSVTRVENEMNSMERINEYAVNMAQEAPYQITETTPKSEWPSKGEIQFENVCMRYRDGLPYVLNNLNFKIRPNEKVGICGRTGAGKSSIMTCIYRLNEIQEGSICIDGTDISLLGLRELRSKLSIIPQDPVLFTGSIRRNLDPFNEVDDKLLLDALMKVGLINMSEMELMLSSYKFDSASKFHLNYTVEEDGINYSLGEKQLISFARALVRNSKILILDEATSSVDYETDAKIQSTIANDFKDCTILCIAHRLKTIIQYDRILVLDKGSVKEFDKPLELFKHNGIFREMCDKSKITESDFEK</sequence>
<feature type="transmembrane region" description="Helical" evidence="9">
    <location>
        <begin position="182"/>
        <end position="201"/>
    </location>
</feature>
<dbReference type="FunFam" id="3.40.50.300:FF:001750">
    <property type="entry name" value="ATP-binding cassette transporter"/>
    <property type="match status" value="1"/>
</dbReference>
<dbReference type="InterPro" id="IPR003593">
    <property type="entry name" value="AAA+_ATPase"/>
</dbReference>
<comment type="subcellular location">
    <subcellularLocation>
        <location evidence="1">Membrane</location>
        <topology evidence="1">Multi-pass membrane protein</topology>
    </subcellularLocation>
</comment>
<accession>B5RV03</accession>
<dbReference type="SUPFAM" id="SSF52540">
    <property type="entry name" value="P-loop containing nucleoside triphosphate hydrolases"/>
    <property type="match status" value="2"/>
</dbReference>
<feature type="transmembrane region" description="Helical" evidence="9">
    <location>
        <begin position="365"/>
        <end position="392"/>
    </location>
</feature>
<dbReference type="InterPro" id="IPR011527">
    <property type="entry name" value="ABC1_TM_dom"/>
</dbReference>
<dbReference type="PROSITE" id="PS50893">
    <property type="entry name" value="ABC_TRANSPORTER_2"/>
    <property type="match status" value="2"/>
</dbReference>
<dbReference type="OrthoDB" id="6500128at2759"/>
<name>B5RV03_DEBHA</name>
<dbReference type="Gene3D" id="3.40.50.300">
    <property type="entry name" value="P-loop containing nucleotide triphosphate hydrolases"/>
    <property type="match status" value="2"/>
</dbReference>
<proteinExistence type="inferred from homology"/>
<dbReference type="HOGENOM" id="CLU_000604_27_1_1"/>
<dbReference type="PROSITE" id="PS00211">
    <property type="entry name" value="ABC_TRANSPORTER_1"/>
    <property type="match status" value="2"/>
</dbReference>
<feature type="transmembrane region" description="Helical" evidence="9">
    <location>
        <begin position="1038"/>
        <end position="1057"/>
    </location>
</feature>
<dbReference type="InterPro" id="IPR003439">
    <property type="entry name" value="ABC_transporter-like_ATP-bd"/>
</dbReference>
<dbReference type="OMA" id="EGHNISR"/>
<evidence type="ECO:0000256" key="3">
    <source>
        <dbReference type="ARBA" id="ARBA00022448"/>
    </source>
</evidence>
<dbReference type="GO" id="GO:0005886">
    <property type="term" value="C:plasma membrane"/>
    <property type="evidence" value="ECO:0007669"/>
    <property type="project" value="TreeGrafter"/>
</dbReference>
<dbReference type="SMART" id="SM00382">
    <property type="entry name" value="AAA"/>
    <property type="match status" value="2"/>
</dbReference>
<dbReference type="GO" id="GO:0005524">
    <property type="term" value="F:ATP binding"/>
    <property type="evidence" value="ECO:0007669"/>
    <property type="project" value="UniProtKB-KW"/>
</dbReference>
<dbReference type="FunFam" id="3.40.50.300:FF:000565">
    <property type="entry name" value="ABC bile acid transporter"/>
    <property type="match status" value="1"/>
</dbReference>
<dbReference type="EMBL" id="CR382139">
    <property type="protein sequence ID" value="CAR66047.1"/>
    <property type="molecule type" value="Genomic_DNA"/>
</dbReference>
<dbReference type="RefSeq" id="XP_002777737.1">
    <property type="nucleotide sequence ID" value="XM_002777691.1"/>
</dbReference>
<dbReference type="GO" id="GO:0008559">
    <property type="term" value="F:ABC-type xenobiotic transporter activity"/>
    <property type="evidence" value="ECO:0007669"/>
    <property type="project" value="TreeGrafter"/>
</dbReference>